<feature type="domain" description="DUF6603" evidence="2">
    <location>
        <begin position="517"/>
        <end position="1036"/>
    </location>
</feature>
<evidence type="ECO:0000313" key="3">
    <source>
        <dbReference type="EMBL" id="OOQ59960.1"/>
    </source>
</evidence>
<evidence type="ECO:0000256" key="1">
    <source>
        <dbReference type="SAM" id="MobiDB-lite"/>
    </source>
</evidence>
<dbReference type="Pfam" id="PF20248">
    <property type="entry name" value="DUF6603"/>
    <property type="match status" value="1"/>
</dbReference>
<name>A0A1S9PG59_9SPHI</name>
<keyword evidence="4" id="KW-1185">Reference proteome</keyword>
<dbReference type="STRING" id="1792845.BC343_27805"/>
<dbReference type="InterPro" id="IPR046538">
    <property type="entry name" value="DUF6603"/>
</dbReference>
<evidence type="ECO:0000259" key="2">
    <source>
        <dbReference type="Pfam" id="PF20248"/>
    </source>
</evidence>
<organism evidence="3 4">
    <name type="scientific">Mucilaginibacter pedocola</name>
    <dbReference type="NCBI Taxonomy" id="1792845"/>
    <lineage>
        <taxon>Bacteria</taxon>
        <taxon>Pseudomonadati</taxon>
        <taxon>Bacteroidota</taxon>
        <taxon>Sphingobacteriia</taxon>
        <taxon>Sphingobacteriales</taxon>
        <taxon>Sphingobacteriaceae</taxon>
        <taxon>Mucilaginibacter</taxon>
    </lineage>
</organism>
<proteinExistence type="predicted"/>
<dbReference type="Proteomes" id="UP000189739">
    <property type="component" value="Unassembled WGS sequence"/>
</dbReference>
<accession>A0A1S9PG59</accession>
<feature type="region of interest" description="Disordered" evidence="1">
    <location>
        <begin position="451"/>
        <end position="482"/>
    </location>
</feature>
<dbReference type="OrthoDB" id="768262at2"/>
<dbReference type="EMBL" id="MBTF01000011">
    <property type="protein sequence ID" value="OOQ59960.1"/>
    <property type="molecule type" value="Genomic_DNA"/>
</dbReference>
<protein>
    <recommendedName>
        <fullName evidence="2">DUF6603 domain-containing protein</fullName>
    </recommendedName>
</protein>
<gene>
    <name evidence="3" type="ORF">BC343_27805</name>
</gene>
<dbReference type="RefSeq" id="WP_078348109.1">
    <property type="nucleotide sequence ID" value="NZ_MBTF01000011.1"/>
</dbReference>
<comment type="caution">
    <text evidence="3">The sequence shown here is derived from an EMBL/GenBank/DDBJ whole genome shotgun (WGS) entry which is preliminary data.</text>
</comment>
<sequence length="1594" mass="172259">MSTPDLEKIGPEALRLGLLIGLLTGTQASPALNTAWFSDPEKGLNDGFNWPHLKPIVKDFLGKATNPIDAEGDIFNENWFPITIEDDAGKTKNSGFYLVQKTVEKLALLGLGMHRNFGFRQGKATIDPFVFAPIFQMPAEAGQKPLFAPHQDGPIEIGFKLKYDGPLSSVLPYKQLLFWVSFDLKQDKVSVEYRLLDGTGLAATDLPYTPKEIIDIILGIGDVKDFLKQKMLPGDETITITWATLFETLGWVVEEDGNYKAGTILMPGEVGTKVLHYITKTINTAFDEFMAADHELALIEHEAEEEGEPSWKVSLVKHGGRYGVNVQVADVQVLSSPVVKLQIGSFTAEDVDWIANAGGPETGTMGINFYLLNTDEEANSISFDPQFEAISVGVDISGTDEEPLFDIKGYSLQGAKLRGYFSSLTKEDDGGNVYNNWGVAAALDSVSLPLGPDSNGEGVPQTLLASGEEPEEETTEGDKKPGVNPEFSLLVAYVADLYLQLYDENGEEQEIVSIPLDRSFGPLLVNDMGIGWRRDGKLLLFQLSGGLNLSALKLNLDKLTVGVPATNPGDISDFSFGLDGFDLTFNSGPVSMAGGFLKEDADDDKPAIYNGAVAIQAAKWGITALGSFGVVEGDPSLFIFGVLNAALGGPPVFFVTALAAGFGYNRKIVMPAIGDVQNFPFVKAAVQPELFAGKDNDAVLKSMSKVIPPELGQYWFAAGVKFTSFELLNSFALLALQFGKKFEVDVLGLSALQLPKTYANSKLKPYVNAQMALKATFEPEEGLLAVQAQLTNNSYVIDPKCKITGGFAYYSWLKGEHEGDFVVSLGGYNKNFDLTQHRHYPTVPRLAFEWKVSPQVNFSGEAYFALTPSCVMAGGKLALIYQEGDLKAWFKAVADFLIAWKPFHYDIGIAISVGVEYKVNLAFISKTITLELGVDVQLWGPEFGGQAEVRLWIISFTVGFGANNQPAETQVGWQQFVEYFLTGEQGKLLQEPNADPLPGKTRTILTINTNAGLKEKITKDGKEIWVVDPGTFAFNATSVFGVSKISFANGPGGEGDAPEPRFGAEFGARPMGNIIFLGNSSNFTLGLKRQNGDKFEPYSLKDWQIATNKQNVPDALYGTVNDGKEKPAAKLIGGITKGLGSVAPPAPVQKPGPTKFDAEKLAYAKIPKPEYSLDASAKATQVTLQWDGSLDKIKTSISGTAKTTRDDIFTALEQLGSLVNENSDMAVMAAQPDEIFQGSPMLADANAQAKPLEVPARALTAARTSLRRDAVLAKGHQLKATIIRYRFDDEGSGGVVLRGGVYSTAESKELYNASFKTFNLGAGMLQVWDLDAAAGEGLLRHAGRSPLRMVLFDKNLRVVADKVLPASTSGTEKIPASASLMCLQALVLADEYIAGWHEDAGLALLNAKYLLGKACLVRPKRPHTIGFKQFKQDVGLVNGRAVVMNNFSKRDDEPEGWIETRFWPGIKQVFVLSHAAADGSLGAPDADNVVKLIYTDEEGNKAAQLLLPEMSGINSGELWAAYTVPQVTKGSHFSIWVEARSASGLELAGVAGSQTPLEGWTAELSTQLKTNTAGLSPSSAKLTSSISISHPLNF</sequence>
<reference evidence="3 4" key="1">
    <citation type="submission" date="2016-07" db="EMBL/GenBank/DDBJ databases">
        <title>Genomic analysis of zinc-resistant bacterium Mucilaginibacter pedocola TBZ30.</title>
        <authorList>
            <person name="Huang J."/>
            <person name="Tang J."/>
        </authorList>
    </citation>
    <scope>NUCLEOTIDE SEQUENCE [LARGE SCALE GENOMIC DNA]</scope>
    <source>
        <strain evidence="3 4">TBZ30</strain>
    </source>
</reference>
<evidence type="ECO:0000313" key="4">
    <source>
        <dbReference type="Proteomes" id="UP000189739"/>
    </source>
</evidence>